<evidence type="ECO:0000313" key="3">
    <source>
        <dbReference type="Proteomes" id="UP001189429"/>
    </source>
</evidence>
<gene>
    <name evidence="2" type="ORF">PCOR1329_LOCUS73416</name>
</gene>
<feature type="transmembrane region" description="Helical" evidence="1">
    <location>
        <begin position="168"/>
        <end position="190"/>
    </location>
</feature>
<sequence length="234" mass="24383">YCWWRWAGSPQRRCTAHSTVTSGGCTTGTTSSARSAGYDPQGFCVRHEVGSQVSKPMLYWCRDASGAAGAGLDLAHPVCRERCPTGPGTDAACFSGAREGPKVIIDDLNSYTVQRTYTFQTVPDYNSSAFMGIACLPEDRALRMQVASQFQDGIASRVWLWVVSVRNAWPLILVAAAVATGLGFLNIAVLQRLAGPAVYCAAGVLCAAPLALGGGLLHGGLGGPGGGEADLLAG</sequence>
<evidence type="ECO:0000313" key="2">
    <source>
        <dbReference type="EMBL" id="CAK0894347.1"/>
    </source>
</evidence>
<keyword evidence="1" id="KW-1133">Transmembrane helix</keyword>
<comment type="caution">
    <text evidence="2">The sequence shown here is derived from an EMBL/GenBank/DDBJ whole genome shotgun (WGS) entry which is preliminary data.</text>
</comment>
<accession>A0ABN9X8G2</accession>
<keyword evidence="3" id="KW-1185">Reference proteome</keyword>
<proteinExistence type="predicted"/>
<feature type="non-terminal residue" evidence="2">
    <location>
        <position position="1"/>
    </location>
</feature>
<evidence type="ECO:0000256" key="1">
    <source>
        <dbReference type="SAM" id="Phobius"/>
    </source>
</evidence>
<dbReference type="Proteomes" id="UP001189429">
    <property type="component" value="Unassembled WGS sequence"/>
</dbReference>
<keyword evidence="1" id="KW-0472">Membrane</keyword>
<reference evidence="2" key="1">
    <citation type="submission" date="2023-10" db="EMBL/GenBank/DDBJ databases">
        <authorList>
            <person name="Chen Y."/>
            <person name="Shah S."/>
            <person name="Dougan E. K."/>
            <person name="Thang M."/>
            <person name="Chan C."/>
        </authorList>
    </citation>
    <scope>NUCLEOTIDE SEQUENCE [LARGE SCALE GENOMIC DNA]</scope>
</reference>
<dbReference type="EMBL" id="CAUYUJ010019884">
    <property type="protein sequence ID" value="CAK0894347.1"/>
    <property type="molecule type" value="Genomic_DNA"/>
</dbReference>
<name>A0ABN9X8G2_9DINO</name>
<protein>
    <recommendedName>
        <fullName evidence="4">Transmembrane 9 superfamily member</fullName>
    </recommendedName>
</protein>
<keyword evidence="1" id="KW-0812">Transmembrane</keyword>
<feature type="non-terminal residue" evidence="2">
    <location>
        <position position="234"/>
    </location>
</feature>
<organism evidence="2 3">
    <name type="scientific">Prorocentrum cordatum</name>
    <dbReference type="NCBI Taxonomy" id="2364126"/>
    <lineage>
        <taxon>Eukaryota</taxon>
        <taxon>Sar</taxon>
        <taxon>Alveolata</taxon>
        <taxon>Dinophyceae</taxon>
        <taxon>Prorocentrales</taxon>
        <taxon>Prorocentraceae</taxon>
        <taxon>Prorocentrum</taxon>
    </lineage>
</organism>
<evidence type="ECO:0008006" key="4">
    <source>
        <dbReference type="Google" id="ProtNLM"/>
    </source>
</evidence>
<feature type="transmembrane region" description="Helical" evidence="1">
    <location>
        <begin position="197"/>
        <end position="217"/>
    </location>
</feature>